<dbReference type="KEGG" id="tbw:NCTC13354_01109"/>
<reference evidence="1 2" key="1">
    <citation type="submission" date="2018-12" db="EMBL/GenBank/DDBJ databases">
        <authorList>
            <consortium name="Pathogen Informatics"/>
        </authorList>
    </citation>
    <scope>NUCLEOTIDE SEQUENCE [LARGE SCALE GENOMIC DNA]</scope>
    <source>
        <strain evidence="1 2">NCTC13354</strain>
    </source>
</reference>
<dbReference type="EMBL" id="LR134476">
    <property type="protein sequence ID" value="VEI13394.1"/>
    <property type="molecule type" value="Genomic_DNA"/>
</dbReference>
<proteinExistence type="predicted"/>
<accession>A0A448PES0</accession>
<dbReference type="Proteomes" id="UP000269542">
    <property type="component" value="Chromosome"/>
</dbReference>
<evidence type="ECO:0000313" key="1">
    <source>
        <dbReference type="EMBL" id="VEI13394.1"/>
    </source>
</evidence>
<protein>
    <recommendedName>
        <fullName evidence="3">Lipoprotein</fullName>
    </recommendedName>
</protein>
<dbReference type="OrthoDB" id="3267639at2"/>
<dbReference type="AlphaFoldDB" id="A0A448PES0"/>
<keyword evidence="2" id="KW-1185">Reference proteome</keyword>
<organism evidence="1 2">
    <name type="scientific">Trueperella bialowiezensis</name>
    <dbReference type="NCBI Taxonomy" id="312285"/>
    <lineage>
        <taxon>Bacteria</taxon>
        <taxon>Bacillati</taxon>
        <taxon>Actinomycetota</taxon>
        <taxon>Actinomycetes</taxon>
        <taxon>Actinomycetales</taxon>
        <taxon>Actinomycetaceae</taxon>
        <taxon>Trueperella</taxon>
    </lineage>
</organism>
<evidence type="ECO:0000313" key="2">
    <source>
        <dbReference type="Proteomes" id="UP000269542"/>
    </source>
</evidence>
<evidence type="ECO:0008006" key="3">
    <source>
        <dbReference type="Google" id="ProtNLM"/>
    </source>
</evidence>
<gene>
    <name evidence="1" type="ORF">NCTC13354_01109</name>
</gene>
<dbReference type="RefSeq" id="WP_126416509.1">
    <property type="nucleotide sequence ID" value="NZ_LR134476.1"/>
</dbReference>
<name>A0A448PES0_9ACTO</name>
<sequence>MQPGRVIATLGAIAIAAGGCSSGEPAGAASGSPAAARSVDHCTNPLDGNPQTVNAQELAFCQAEALGKISGWVQEDTVDGTLTSTSRVNIDPLAVEIQPYDAAGTPGSRAILIRGNTFVEKGGRWIQATKNSDDDALAYQATMPMRFEALLNADIRAAGTDPNLTYDVVGHETLNGQEVTVLKMQVASDSPSGDSLTSKLYIRDDYVVVHSESTFQVDGSEHVRAATLTTIDEPQEIINPRFETD</sequence>
<dbReference type="PROSITE" id="PS51257">
    <property type="entry name" value="PROKAR_LIPOPROTEIN"/>
    <property type="match status" value="1"/>
</dbReference>